<feature type="region of interest" description="Disordered" evidence="1">
    <location>
        <begin position="69"/>
        <end position="125"/>
    </location>
</feature>
<protein>
    <submittedName>
        <fullName evidence="2">Uncharacterized protein</fullName>
    </submittedName>
</protein>
<evidence type="ECO:0000256" key="1">
    <source>
        <dbReference type="SAM" id="MobiDB-lite"/>
    </source>
</evidence>
<name>A0A8J5XU00_DIALT</name>
<evidence type="ECO:0000313" key="3">
    <source>
        <dbReference type="Proteomes" id="UP000751190"/>
    </source>
</evidence>
<feature type="compositionally biased region" description="Low complexity" evidence="1">
    <location>
        <begin position="81"/>
        <end position="91"/>
    </location>
</feature>
<dbReference type="AlphaFoldDB" id="A0A8J5XU00"/>
<gene>
    <name evidence="2" type="ORF">KFE25_007898</name>
</gene>
<feature type="compositionally biased region" description="Basic and acidic residues" evidence="1">
    <location>
        <begin position="107"/>
        <end position="118"/>
    </location>
</feature>
<reference evidence="2" key="1">
    <citation type="submission" date="2021-05" db="EMBL/GenBank/DDBJ databases">
        <title>The genome of the haptophyte Pavlova lutheri (Diacronema luteri, Pavlovales) - a model for lipid biosynthesis in eukaryotic algae.</title>
        <authorList>
            <person name="Hulatt C.J."/>
            <person name="Posewitz M.C."/>
        </authorList>
    </citation>
    <scope>NUCLEOTIDE SEQUENCE</scope>
    <source>
        <strain evidence="2">NIVA-4/92</strain>
    </source>
</reference>
<accession>A0A8J5XU00</accession>
<proteinExistence type="predicted"/>
<feature type="region of interest" description="Disordered" evidence="1">
    <location>
        <begin position="1"/>
        <end position="54"/>
    </location>
</feature>
<sequence>MQHDDGYKPRHHHLERRAGSSTGGVSQIFFGEETANLPLRPPTAKQPRAEGAAASFAERNASSAIFDFAHESTPAPPPSTGRARAAGSSRAQISQLSFSFDQPAVLSRDEPARAERPSTARTNPIFGGAFDGLSERAPAEQDARLAVAVTRARSDPNRPSQAGGIFGFEAVARPVQPRRHVAIEEAPVARYGTKRMVEGRMEYCA</sequence>
<organism evidence="2 3">
    <name type="scientific">Diacronema lutheri</name>
    <name type="common">Unicellular marine alga</name>
    <name type="synonym">Monochrysis lutheri</name>
    <dbReference type="NCBI Taxonomy" id="2081491"/>
    <lineage>
        <taxon>Eukaryota</taxon>
        <taxon>Haptista</taxon>
        <taxon>Haptophyta</taxon>
        <taxon>Pavlovophyceae</taxon>
        <taxon>Pavlovales</taxon>
        <taxon>Pavlovaceae</taxon>
        <taxon>Diacronema</taxon>
    </lineage>
</organism>
<evidence type="ECO:0000313" key="2">
    <source>
        <dbReference type="EMBL" id="KAG8466519.1"/>
    </source>
</evidence>
<dbReference type="EMBL" id="JAGTXO010000007">
    <property type="protein sequence ID" value="KAG8466519.1"/>
    <property type="molecule type" value="Genomic_DNA"/>
</dbReference>
<comment type="caution">
    <text evidence="2">The sequence shown here is derived from an EMBL/GenBank/DDBJ whole genome shotgun (WGS) entry which is preliminary data.</text>
</comment>
<dbReference type="OrthoDB" id="10518862at2759"/>
<dbReference type="Proteomes" id="UP000751190">
    <property type="component" value="Unassembled WGS sequence"/>
</dbReference>
<keyword evidence="3" id="KW-1185">Reference proteome</keyword>